<dbReference type="AlphaFoldDB" id="A0A1V6LRH8"/>
<dbReference type="EMBL" id="MTBC01000005">
    <property type="protein sequence ID" value="OQD42784.1"/>
    <property type="molecule type" value="Genomic_DNA"/>
</dbReference>
<evidence type="ECO:0000313" key="3">
    <source>
        <dbReference type="Proteomes" id="UP000191680"/>
    </source>
</evidence>
<sequence length="619" mass="71912">MASIDQKIETFIDSHFPDIDYSILGNNSESEIHRKALRYEYFVNSIEYYTVQKVIDSEEIKSISTGDLRGIDGMYVILNNQFISFPEKDDSDFYTDWKDRIIEIIDESAKIDAKFVFIQSKSSKIELDKFKGVCDAVYDIFNDQPSDLHSNRQVQTVRYLYEKVCEKEHKLELDVKICAINKDIKTLERTISDAQWTSAIAKQKRDLKSIIFSDVSIGIKSGQEYLEKLEAILAPNQRDYPVKDLKDRFIEITNDKATCYIGYLNLDEINELITTEDDDLDDVFFDNIRYFEGFGDDDSVNSKIYKSLSHNDSIFHLLHNGITITAHSKHFNPQNGNLEIKAFSIINGCQTSNIIYEWVKDNSHSSEYLKTVNIPVKIIITGNTDLRALITETANTANDVKTIQLISITDEAKAIQNMFNIEVRSGDRLYYERLSNQYPEIGESYKIQTTDLFRSYYSTFGVAPHKLTVGYGGFEREMLKRKDFLGTKSNGQTKQDLRTYYISSIAFNYLERFLRSKYPYLLSLRHHFLLLLFISVDKEFHTKVEPYKRSVPENIITGITKLVESKSKFDTRLKKICDLAVDNFDFFIEKTPEKTKVKSKSYYTEEGTEKMIKKFLEKY</sequence>
<keyword evidence="3" id="KW-1185">Reference proteome</keyword>
<dbReference type="Proteomes" id="UP000191680">
    <property type="component" value="Unassembled WGS sequence"/>
</dbReference>
<dbReference type="Pfam" id="PF10592">
    <property type="entry name" value="AIPR"/>
    <property type="match status" value="1"/>
</dbReference>
<dbReference type="OrthoDB" id="9806213at2"/>
<reference evidence="2 3" key="1">
    <citation type="submission" date="2016-12" db="EMBL/GenBank/DDBJ databases">
        <authorList>
            <person name="Song W.-J."/>
            <person name="Kurnit D.M."/>
        </authorList>
    </citation>
    <scope>NUCLEOTIDE SEQUENCE [LARGE SCALE GENOMIC DNA]</scope>
    <source>
        <strain evidence="2 3">HSG9</strain>
    </source>
</reference>
<organism evidence="2 3">
    <name type="scientific">Croceivirga radicis</name>
    <dbReference type="NCBI Taxonomy" id="1929488"/>
    <lineage>
        <taxon>Bacteria</taxon>
        <taxon>Pseudomonadati</taxon>
        <taxon>Bacteroidota</taxon>
        <taxon>Flavobacteriia</taxon>
        <taxon>Flavobacteriales</taxon>
        <taxon>Flavobacteriaceae</taxon>
        <taxon>Croceivirga</taxon>
    </lineage>
</organism>
<comment type="caution">
    <text evidence="2">The sequence shown here is derived from an EMBL/GenBank/DDBJ whole genome shotgun (WGS) entry which is preliminary data.</text>
</comment>
<accession>A0A1V6LRH8</accession>
<evidence type="ECO:0000259" key="1">
    <source>
        <dbReference type="Pfam" id="PF10592"/>
    </source>
</evidence>
<gene>
    <name evidence="2" type="ORF">BUL40_09715</name>
</gene>
<evidence type="ECO:0000313" key="2">
    <source>
        <dbReference type="EMBL" id="OQD42784.1"/>
    </source>
</evidence>
<name>A0A1V6LRH8_9FLAO</name>
<dbReference type="InterPro" id="IPR018891">
    <property type="entry name" value="AIPR_C"/>
</dbReference>
<dbReference type="RefSeq" id="WP_080319098.1">
    <property type="nucleotide sequence ID" value="NZ_MTBC01000005.1"/>
</dbReference>
<protein>
    <recommendedName>
        <fullName evidence="1">Abortive phage infection protein C-terminal domain-containing protein</fullName>
    </recommendedName>
</protein>
<proteinExistence type="predicted"/>
<feature type="domain" description="Abortive phage infection protein C-terminal" evidence="1">
    <location>
        <begin position="284"/>
        <end position="570"/>
    </location>
</feature>